<keyword evidence="2" id="KW-0732">Signal</keyword>
<keyword evidence="4 7" id="KW-0456">Lyase</keyword>
<dbReference type="InterPro" id="IPR012480">
    <property type="entry name" value="Hepar_II_III_C"/>
</dbReference>
<sequence>MIKPKYLFGLIAIILLFLGMFFVKGDYFSEKEESVMFENDNAFKVIEPASISLKKDGKLIKVGAISKGSTFNYLEDYGNWYKVRFGESIGYIWKEATEPIDNLTVKDNKISGNLLTVVKTPVYNSTTSTDPIAEINAAQHIQIVSKSEKGWYEIELLGRNLFVKTKNVIEENNFNVVKNNKNISVIKKSLIGSPLNRDLENTTENETINAANLILKDKVKFPKYNQGEPMDFSKGINWKEGQGVSQEHQRSYLRQLHGLFFISDLTSAFYTIQDENLKEKYINKGMEIIQDWENNNPYHAPQHKMAWHDESTARRLSQLIDFFETGKHHLNKQEKLQLFKTMVFHADLLTKEDFYSYNTNHGMFQDEALIIFSKYFYNFKAFSEYYKLAVNRLDNYFDSLISDDGVHLEHSPSYHQTIAASIKSYGNTLEEFGDHEIANSFEKKYHEMVSYATHVIKPDGNWPLIADTYASDQPISSFWPNNKYYQYAVSNGKRGEKPKSTNMVFPDAKYAIFRNSWNSDEKESTYLFFTAAYHTNYHKHSDDLSIWLYNGEDIITEAGPHSYTLSDPITEYAYSSFAHNTLIVDDKGLPRIDGKTDRTYIEDYNLKNEEKPVVKGVNKRFDGVTHERKVTYDKKREEISVNDDISSKKRHNFKLLWHIAPNIEPIINNNEIILAKNDEKIMKIELSSDVNLSLSKVFGDEDKIYKSWAFDNTKQDVKSNVYTLVLEFNGTKGNIKTKFNL</sequence>
<keyword evidence="8" id="KW-1185">Reference proteome</keyword>
<dbReference type="Gene3D" id="1.50.10.100">
    <property type="entry name" value="Chondroitin AC/alginate lyase"/>
    <property type="match status" value="1"/>
</dbReference>
<dbReference type="PANTHER" id="PTHR39210:SF1">
    <property type="entry name" value="HEPARIN-SULFATE LYASE"/>
    <property type="match status" value="1"/>
</dbReference>
<organism evidence="7 8">
    <name type="scientific">Virgibacillus dokdonensis</name>
    <dbReference type="NCBI Taxonomy" id="302167"/>
    <lineage>
        <taxon>Bacteria</taxon>
        <taxon>Bacillati</taxon>
        <taxon>Bacillota</taxon>
        <taxon>Bacilli</taxon>
        <taxon>Bacillales</taxon>
        <taxon>Bacillaceae</taxon>
        <taxon>Virgibacillus</taxon>
    </lineage>
</organism>
<comment type="caution">
    <text evidence="7">The sequence shown here is derived from an EMBL/GenBank/DDBJ whole genome shotgun (WGS) entry which is preliminary data.</text>
</comment>
<evidence type="ECO:0000313" key="8">
    <source>
        <dbReference type="Proteomes" id="UP001356080"/>
    </source>
</evidence>
<evidence type="ECO:0000259" key="6">
    <source>
        <dbReference type="Pfam" id="PF16889"/>
    </source>
</evidence>
<dbReference type="Proteomes" id="UP001356080">
    <property type="component" value="Unassembled WGS sequence"/>
</dbReference>
<dbReference type="RefSeq" id="WP_331805759.1">
    <property type="nucleotide sequence ID" value="NZ_JAZHPM010000031.1"/>
</dbReference>
<accession>A0ABU7VJM5</accession>
<dbReference type="InterPro" id="IPR008929">
    <property type="entry name" value="Chondroitin_lyas"/>
</dbReference>
<evidence type="ECO:0000256" key="3">
    <source>
        <dbReference type="ARBA" id="ARBA00022764"/>
    </source>
</evidence>
<dbReference type="InterPro" id="IPR031680">
    <property type="entry name" value="Hepar_II_III_N"/>
</dbReference>
<dbReference type="Pfam" id="PF16889">
    <property type="entry name" value="Hepar_II_III_N"/>
    <property type="match status" value="1"/>
</dbReference>
<evidence type="ECO:0000313" key="7">
    <source>
        <dbReference type="EMBL" id="MEF2293387.1"/>
    </source>
</evidence>
<dbReference type="Gene3D" id="2.30.30.40">
    <property type="entry name" value="SH3 Domains"/>
    <property type="match status" value="1"/>
</dbReference>
<protein>
    <submittedName>
        <fullName evidence="7">Alginate lyase family protein</fullName>
    </submittedName>
</protein>
<evidence type="ECO:0000256" key="2">
    <source>
        <dbReference type="ARBA" id="ARBA00022729"/>
    </source>
</evidence>
<gene>
    <name evidence="7" type="ORF">V2W34_15405</name>
</gene>
<dbReference type="PANTHER" id="PTHR39210">
    <property type="entry name" value="HEPARIN-SULFATE LYASE"/>
    <property type="match status" value="1"/>
</dbReference>
<dbReference type="Gene3D" id="2.70.98.70">
    <property type="match status" value="1"/>
</dbReference>
<dbReference type="SUPFAM" id="SSF48230">
    <property type="entry name" value="Chondroitin AC/alginate lyase"/>
    <property type="match status" value="1"/>
</dbReference>
<evidence type="ECO:0000259" key="5">
    <source>
        <dbReference type="Pfam" id="PF07940"/>
    </source>
</evidence>
<proteinExistence type="predicted"/>
<feature type="domain" description="Heparinase II/III-like C-terminal" evidence="5">
    <location>
        <begin position="504"/>
        <end position="734"/>
    </location>
</feature>
<dbReference type="GO" id="GO:0016829">
    <property type="term" value="F:lyase activity"/>
    <property type="evidence" value="ECO:0007669"/>
    <property type="project" value="UniProtKB-KW"/>
</dbReference>
<feature type="domain" description="Heparin-sulfate lyase N-terminal" evidence="6">
    <location>
        <begin position="201"/>
        <end position="472"/>
    </location>
</feature>
<keyword evidence="3" id="KW-0574">Periplasm</keyword>
<dbReference type="EMBL" id="JAZHPM010000031">
    <property type="protein sequence ID" value="MEF2293387.1"/>
    <property type="molecule type" value="Genomic_DNA"/>
</dbReference>
<dbReference type="Pfam" id="PF07940">
    <property type="entry name" value="Hepar_II_III_C"/>
    <property type="match status" value="1"/>
</dbReference>
<evidence type="ECO:0000256" key="4">
    <source>
        <dbReference type="ARBA" id="ARBA00023239"/>
    </source>
</evidence>
<evidence type="ECO:0000256" key="1">
    <source>
        <dbReference type="ARBA" id="ARBA00004418"/>
    </source>
</evidence>
<reference evidence="7 8" key="1">
    <citation type="submission" date="2024-01" db="EMBL/GenBank/DDBJ databases">
        <title>Survival strategy associated with biotechnological potential of Virgibacillus dokdonensis T4.6 isolated from salt-fermented shrimp paste.</title>
        <authorList>
            <person name="Doan T.V."/>
            <person name="Quach N.T."/>
            <person name="Phi Q.-T."/>
        </authorList>
    </citation>
    <scope>NUCLEOTIDE SEQUENCE [LARGE SCALE GENOMIC DNA]</scope>
    <source>
        <strain evidence="7 8">T4.6</strain>
    </source>
</reference>
<comment type="subcellular location">
    <subcellularLocation>
        <location evidence="1">Periplasm</location>
    </subcellularLocation>
</comment>
<name>A0ABU7VJM5_9BACI</name>